<dbReference type="InterPro" id="IPR011009">
    <property type="entry name" value="Kinase-like_dom_sf"/>
</dbReference>
<dbReference type="EMBL" id="OZ019910">
    <property type="protein sequence ID" value="CAK9211821.1"/>
    <property type="molecule type" value="Genomic_DNA"/>
</dbReference>
<gene>
    <name evidence="12" type="ORF">CSSPTR1EN2_LOCUS11051</name>
</gene>
<comment type="catalytic activity">
    <reaction evidence="8">
        <text>L-seryl-[protein] + ATP = O-phospho-L-seryl-[protein] + ADP + H(+)</text>
        <dbReference type="Rhea" id="RHEA:17989"/>
        <dbReference type="Rhea" id="RHEA-COMP:9863"/>
        <dbReference type="Rhea" id="RHEA-COMP:11604"/>
        <dbReference type="ChEBI" id="CHEBI:15378"/>
        <dbReference type="ChEBI" id="CHEBI:29999"/>
        <dbReference type="ChEBI" id="CHEBI:30616"/>
        <dbReference type="ChEBI" id="CHEBI:83421"/>
        <dbReference type="ChEBI" id="CHEBI:456216"/>
        <dbReference type="EC" id="2.7.11.1"/>
    </reaction>
</comment>
<evidence type="ECO:0000313" key="13">
    <source>
        <dbReference type="Proteomes" id="UP001497512"/>
    </source>
</evidence>
<keyword evidence="13" id="KW-1185">Reference proteome</keyword>
<feature type="compositionally biased region" description="Basic and acidic residues" evidence="10">
    <location>
        <begin position="1"/>
        <end position="13"/>
    </location>
</feature>
<evidence type="ECO:0000256" key="1">
    <source>
        <dbReference type="ARBA" id="ARBA00012513"/>
    </source>
</evidence>
<dbReference type="SMART" id="SM00220">
    <property type="entry name" value="S_TKc"/>
    <property type="match status" value="1"/>
</dbReference>
<evidence type="ECO:0000313" key="12">
    <source>
        <dbReference type="EMBL" id="CAK9211821.1"/>
    </source>
</evidence>
<feature type="compositionally biased region" description="Low complexity" evidence="10">
    <location>
        <begin position="417"/>
        <end position="426"/>
    </location>
</feature>
<dbReference type="EC" id="2.7.11.1" evidence="1"/>
<dbReference type="InterPro" id="IPR000719">
    <property type="entry name" value="Prot_kinase_dom"/>
</dbReference>
<dbReference type="PROSITE" id="PS50011">
    <property type="entry name" value="PROTEIN_KINASE_DOM"/>
    <property type="match status" value="1"/>
</dbReference>
<proteinExistence type="predicted"/>
<evidence type="ECO:0000256" key="7">
    <source>
        <dbReference type="ARBA" id="ARBA00047899"/>
    </source>
</evidence>
<evidence type="ECO:0000259" key="11">
    <source>
        <dbReference type="PROSITE" id="PS50011"/>
    </source>
</evidence>
<protein>
    <recommendedName>
        <fullName evidence="1">non-specific serine/threonine protein kinase</fullName>
        <ecNumber evidence="1">2.7.11.1</ecNumber>
    </recommendedName>
</protein>
<keyword evidence="6 9" id="KW-0067">ATP-binding</keyword>
<accession>A0ABP0U3L6</accession>
<feature type="compositionally biased region" description="Polar residues" evidence="10">
    <location>
        <begin position="62"/>
        <end position="81"/>
    </location>
</feature>
<dbReference type="SUPFAM" id="SSF56112">
    <property type="entry name" value="Protein kinase-like (PK-like)"/>
    <property type="match status" value="1"/>
</dbReference>
<feature type="domain" description="Protein kinase" evidence="11">
    <location>
        <begin position="145"/>
        <end position="672"/>
    </location>
</feature>
<feature type="region of interest" description="Disordered" evidence="10">
    <location>
        <begin position="377"/>
        <end position="439"/>
    </location>
</feature>
<dbReference type="PANTHER" id="PTHR47634:SF9">
    <property type="entry name" value="PROTEIN KINASE DOMAIN-CONTAINING PROTEIN-RELATED"/>
    <property type="match status" value="1"/>
</dbReference>
<reference evidence="12" key="1">
    <citation type="submission" date="2024-02" db="EMBL/GenBank/DDBJ databases">
        <authorList>
            <consortium name="ELIXIR-Norway"/>
            <consortium name="Elixir Norway"/>
        </authorList>
    </citation>
    <scope>NUCLEOTIDE SEQUENCE</scope>
</reference>
<feature type="compositionally biased region" description="Basic and acidic residues" evidence="10">
    <location>
        <begin position="86"/>
        <end position="97"/>
    </location>
</feature>
<feature type="region of interest" description="Disordered" evidence="10">
    <location>
        <begin position="289"/>
        <end position="341"/>
    </location>
</feature>
<dbReference type="InterPro" id="IPR008271">
    <property type="entry name" value="Ser/Thr_kinase_AS"/>
</dbReference>
<comment type="catalytic activity">
    <reaction evidence="7">
        <text>L-threonyl-[protein] + ATP = O-phospho-L-threonyl-[protein] + ADP + H(+)</text>
        <dbReference type="Rhea" id="RHEA:46608"/>
        <dbReference type="Rhea" id="RHEA-COMP:11060"/>
        <dbReference type="Rhea" id="RHEA-COMP:11605"/>
        <dbReference type="ChEBI" id="CHEBI:15378"/>
        <dbReference type="ChEBI" id="CHEBI:30013"/>
        <dbReference type="ChEBI" id="CHEBI:30616"/>
        <dbReference type="ChEBI" id="CHEBI:61977"/>
        <dbReference type="ChEBI" id="CHEBI:456216"/>
        <dbReference type="EC" id="2.7.11.1"/>
    </reaction>
</comment>
<evidence type="ECO:0000256" key="6">
    <source>
        <dbReference type="ARBA" id="ARBA00022840"/>
    </source>
</evidence>
<feature type="compositionally biased region" description="Polar residues" evidence="10">
    <location>
        <begin position="329"/>
        <end position="338"/>
    </location>
</feature>
<dbReference type="Proteomes" id="UP001497512">
    <property type="component" value="Chromosome 18"/>
</dbReference>
<keyword evidence="3" id="KW-0808">Transferase</keyword>
<evidence type="ECO:0000256" key="10">
    <source>
        <dbReference type="SAM" id="MobiDB-lite"/>
    </source>
</evidence>
<evidence type="ECO:0000256" key="4">
    <source>
        <dbReference type="ARBA" id="ARBA00022741"/>
    </source>
</evidence>
<keyword evidence="4 9" id="KW-0547">Nucleotide-binding</keyword>
<name>A0ABP0U3L6_9BRYO</name>
<dbReference type="InterPro" id="IPR051334">
    <property type="entry name" value="SRPK"/>
</dbReference>
<evidence type="ECO:0000256" key="8">
    <source>
        <dbReference type="ARBA" id="ARBA00048679"/>
    </source>
</evidence>
<keyword evidence="5" id="KW-0418">Kinase</keyword>
<evidence type="ECO:0000256" key="9">
    <source>
        <dbReference type="PROSITE-ProRule" id="PRU10141"/>
    </source>
</evidence>
<feature type="compositionally biased region" description="Polar residues" evidence="10">
    <location>
        <begin position="388"/>
        <end position="400"/>
    </location>
</feature>
<sequence>MREKTRNMQDSSRRRTKKGAANRKVVVRKARRKDRVMKVKKELTKRVKGTKKVKEDRKERSLPSSSSADFTDVNFSDSTGNMDVLESPRDARRERSDTASGPALISESHSSDMMGDSENNSHDDPSMNKEVLAVRVGSTFKEGRYKVHRKLGSGSFSTVWLAWDSDQEAFVALKIQNGSRDCAQAAQEEIKILKEVAAGDKAGSKSVVRLLDHFDHRGPNGRRHTCMVLEYLGDNLLVLLKKNKYKGLPLPLVKKLSRQILVGLDYLHSKLKIIHTDVKPENILLVSPLDPDKDPRKQPATDAATHNPVTKRARRENQIPGNNNNINPVTKNQGSLSEKNPECFDNKENLMKTKDTNTTGTTATRKLAAAHEPVLPLKIHQPAETVGTYDSTISPDSTSRAKQELSSSSSKEPPPIDSINPNPNSSRNKTMTTTTARGSQCQAAGVTFVGGSNDSPPQQSPKSKTTVVDHHVAKTNQATSSVRVVQDKTLLCAASSSGSFLLNNIDTRCKIADLGTAFWTHKQSTRDIQTRPYRCPEVLLGAKKLSTSADIWSVACLVFELATGNALFNPRSGGHEYSRDEDHLREIMEVLGPLPPRNVFDRASNYKDYLTRNGELRRIKPQGHCPLHQHLIRSYNFSDKDAHELSDFLLPLLDLNPDKRPSANQCLQNPWLMIE</sequence>
<feature type="compositionally biased region" description="Basic residues" evidence="10">
    <location>
        <begin position="14"/>
        <end position="35"/>
    </location>
</feature>
<dbReference type="PROSITE" id="PS00107">
    <property type="entry name" value="PROTEIN_KINASE_ATP"/>
    <property type="match status" value="1"/>
</dbReference>
<keyword evidence="2" id="KW-0723">Serine/threonine-protein kinase</keyword>
<evidence type="ECO:0000256" key="5">
    <source>
        <dbReference type="ARBA" id="ARBA00022777"/>
    </source>
</evidence>
<feature type="compositionally biased region" description="Low complexity" evidence="10">
    <location>
        <begin position="318"/>
        <end position="328"/>
    </location>
</feature>
<feature type="region of interest" description="Disordered" evidence="10">
    <location>
        <begin position="1"/>
        <end position="128"/>
    </location>
</feature>
<organism evidence="12 13">
    <name type="scientific">Sphagnum troendelagicum</name>
    <dbReference type="NCBI Taxonomy" id="128251"/>
    <lineage>
        <taxon>Eukaryota</taxon>
        <taxon>Viridiplantae</taxon>
        <taxon>Streptophyta</taxon>
        <taxon>Embryophyta</taxon>
        <taxon>Bryophyta</taxon>
        <taxon>Sphagnophytina</taxon>
        <taxon>Sphagnopsida</taxon>
        <taxon>Sphagnales</taxon>
        <taxon>Sphagnaceae</taxon>
        <taxon>Sphagnum</taxon>
    </lineage>
</organism>
<feature type="compositionally biased region" description="Basic and acidic residues" evidence="10">
    <location>
        <begin position="52"/>
        <end position="61"/>
    </location>
</feature>
<dbReference type="InterPro" id="IPR017441">
    <property type="entry name" value="Protein_kinase_ATP_BS"/>
</dbReference>
<feature type="binding site" evidence="9">
    <location>
        <position position="174"/>
    </location>
    <ligand>
        <name>ATP</name>
        <dbReference type="ChEBI" id="CHEBI:30616"/>
    </ligand>
</feature>
<evidence type="ECO:0000256" key="3">
    <source>
        <dbReference type="ARBA" id="ARBA00022679"/>
    </source>
</evidence>
<feature type="compositionally biased region" description="Basic and acidic residues" evidence="10">
    <location>
        <begin position="290"/>
        <end position="299"/>
    </location>
</feature>
<feature type="compositionally biased region" description="Polar residues" evidence="10">
    <location>
        <begin position="427"/>
        <end position="439"/>
    </location>
</feature>
<dbReference type="PROSITE" id="PS00108">
    <property type="entry name" value="PROTEIN_KINASE_ST"/>
    <property type="match status" value="1"/>
</dbReference>
<dbReference type="Gene3D" id="3.30.200.20">
    <property type="entry name" value="Phosphorylase Kinase, domain 1"/>
    <property type="match status" value="1"/>
</dbReference>
<dbReference type="Pfam" id="PF00069">
    <property type="entry name" value="Pkinase"/>
    <property type="match status" value="2"/>
</dbReference>
<feature type="compositionally biased region" description="Basic and acidic residues" evidence="10">
    <location>
        <begin position="36"/>
        <end position="45"/>
    </location>
</feature>
<dbReference type="Gene3D" id="1.10.510.10">
    <property type="entry name" value="Transferase(Phosphotransferase) domain 1"/>
    <property type="match status" value="2"/>
</dbReference>
<dbReference type="PANTHER" id="PTHR47634">
    <property type="entry name" value="PROTEIN KINASE DOMAIN-CONTAINING PROTEIN-RELATED"/>
    <property type="match status" value="1"/>
</dbReference>
<evidence type="ECO:0000256" key="2">
    <source>
        <dbReference type="ARBA" id="ARBA00022527"/>
    </source>
</evidence>